<keyword evidence="1" id="KW-0812">Transmembrane</keyword>
<evidence type="ECO:0000256" key="1">
    <source>
        <dbReference type="SAM" id="Phobius"/>
    </source>
</evidence>
<comment type="caution">
    <text evidence="2">The sequence shown here is derived from an EMBL/GenBank/DDBJ whole genome shotgun (WGS) entry which is preliminary data.</text>
</comment>
<keyword evidence="1" id="KW-1133">Transmembrane helix</keyword>
<name>A0ABY1RHD5_9MICO</name>
<organism evidence="2 3">
    <name type="scientific">Plantibacter elymi</name>
    <name type="common">nom. nud.</name>
    <dbReference type="NCBI Taxonomy" id="199708"/>
    <lineage>
        <taxon>Bacteria</taxon>
        <taxon>Bacillati</taxon>
        <taxon>Actinomycetota</taxon>
        <taxon>Actinomycetes</taxon>
        <taxon>Micrococcales</taxon>
        <taxon>Microbacteriaceae</taxon>
        <taxon>Plantibacter</taxon>
    </lineage>
</organism>
<feature type="transmembrane region" description="Helical" evidence="1">
    <location>
        <begin position="27"/>
        <end position="45"/>
    </location>
</feature>
<proteinExistence type="predicted"/>
<evidence type="ECO:0000313" key="3">
    <source>
        <dbReference type="Proteomes" id="UP000194464"/>
    </source>
</evidence>
<dbReference type="RefSeq" id="WP_086474763.1">
    <property type="nucleotide sequence ID" value="NZ_FXWJ01000005.1"/>
</dbReference>
<keyword evidence="1" id="KW-0472">Membrane</keyword>
<gene>
    <name evidence="2" type="ORF">SAMN06295909_3107</name>
</gene>
<accession>A0ABY1RHD5</accession>
<keyword evidence="3" id="KW-1185">Reference proteome</keyword>
<sequence length="67" mass="7406">MPHAATERSTPHISTPARRSRLRKREILLLIGAGVVDIATRVVLARLTADFAPQLVALFVSFVMYGF</sequence>
<evidence type="ECO:0000313" key="2">
    <source>
        <dbReference type="EMBL" id="SMQ73121.1"/>
    </source>
</evidence>
<reference evidence="2 3" key="1">
    <citation type="submission" date="2017-04" db="EMBL/GenBank/DDBJ databases">
        <authorList>
            <person name="Varghese N."/>
            <person name="Submissions S."/>
        </authorList>
    </citation>
    <scope>NUCLEOTIDE SEQUENCE [LARGE SCALE GENOMIC DNA]</scope>
    <source>
        <strain evidence="2 3">VKM Ac-1784</strain>
    </source>
</reference>
<protein>
    <submittedName>
        <fullName evidence="2">Uncharacterized protein</fullName>
    </submittedName>
</protein>
<dbReference type="EMBL" id="FXWJ01000005">
    <property type="protein sequence ID" value="SMQ73121.1"/>
    <property type="molecule type" value="Genomic_DNA"/>
</dbReference>
<dbReference type="Proteomes" id="UP000194464">
    <property type="component" value="Unassembled WGS sequence"/>
</dbReference>